<dbReference type="SUPFAM" id="SSF49265">
    <property type="entry name" value="Fibronectin type III"/>
    <property type="match status" value="1"/>
</dbReference>
<sequence>MKFKFNSKIAFLILTFLVTITSSAQCNEPSGIIVDNIDAVSATLTWTASTSAPGIGYSFEVRTSGAPGSGVSGLIDSGSTVDGVLTSQITGLLSDTNYSVYMNYQCTAAPLFSSWTTEITFTTSVLSAPDAGAPAGLSDTFFSARWIAVLGATGYRLDVSEFSDFSVMLPSYDNLFVSGSSTSRLVSGLDPSTNYYYRVRAEGISGGGPVTSANSNIIMVTTFDEPTFVAVWSNGAWLNDIYPTEDHDVILDDNFISDENNEYMFEVKSITLNEGYTYTLTSGYNLIVHENIINNSTPSSFVVQNNANLSQLNDEAAANEGQITVKRNSSEIFRLDYTMWSSPVTGTQTLKQFSPQTVDGRFYEYDTANDIYSPINPLTTTFEPGNGYFIRAANNYVANNGTNSPQIWEGTFVGVPTNGEVTIDLNTGGEGFNMVGNPYPTVINANAFMLANSSNIEQTLYFWRRLNDSTGEGETGSFYATYNETGGTGTPTSDDPNGFIQVGQGFLVKALSTELTFNSDMKTPDEFENQFFRYNTPTQIEKHRMWLNLTNENGIFSRMLVGYVEGATNDKDRFDGRYINDSEVALTSLINNEEYAIQARSLPFSVEDTIQLGFKVVTAGEYTISLSKMDGLFEAGQLVYLEDTFTTTIHNLSAADYTFSAESGDFKNRFVLRFTNETMSIDQPLNANAVAVFVKDNSININTGNVQMNSVAVFDVQGRKLLSQDQVNSSEFIINTLAKNNQVLILQIRDENNNIVNKKIIF</sequence>
<feature type="domain" description="Fibronectin type-III" evidence="2">
    <location>
        <begin position="128"/>
        <end position="225"/>
    </location>
</feature>
<protein>
    <submittedName>
        <fullName evidence="3">T9SS sorting signal type C domain-containing protein</fullName>
    </submittedName>
</protein>
<dbReference type="InterPro" id="IPR003961">
    <property type="entry name" value="FN3_dom"/>
</dbReference>
<feature type="chain" id="PRO_5046250080" evidence="1">
    <location>
        <begin position="25"/>
        <end position="762"/>
    </location>
</feature>
<dbReference type="CDD" id="cd00063">
    <property type="entry name" value="FN3"/>
    <property type="match status" value="1"/>
</dbReference>
<dbReference type="PROSITE" id="PS50853">
    <property type="entry name" value="FN3"/>
    <property type="match status" value="2"/>
</dbReference>
<dbReference type="Gene3D" id="2.60.40.10">
    <property type="entry name" value="Immunoglobulins"/>
    <property type="match status" value="2"/>
</dbReference>
<dbReference type="NCBIfam" id="NF033708">
    <property type="entry name" value="T9SS_Cterm_ChiA"/>
    <property type="match status" value="1"/>
</dbReference>
<evidence type="ECO:0000313" key="3">
    <source>
        <dbReference type="EMBL" id="UPQ79679.1"/>
    </source>
</evidence>
<name>A0ABY4KGJ3_9FLAO</name>
<accession>A0ABY4KGJ3</accession>
<evidence type="ECO:0000259" key="2">
    <source>
        <dbReference type="PROSITE" id="PS50853"/>
    </source>
</evidence>
<dbReference type="EMBL" id="CP096205">
    <property type="protein sequence ID" value="UPQ79679.1"/>
    <property type="molecule type" value="Genomic_DNA"/>
</dbReference>
<evidence type="ECO:0000256" key="1">
    <source>
        <dbReference type="SAM" id="SignalP"/>
    </source>
</evidence>
<feature type="domain" description="Fibronectin type-III" evidence="2">
    <location>
        <begin position="28"/>
        <end position="126"/>
    </location>
</feature>
<keyword evidence="4" id="KW-1185">Reference proteome</keyword>
<dbReference type="InterPro" id="IPR013783">
    <property type="entry name" value="Ig-like_fold"/>
</dbReference>
<organism evidence="3 4">
    <name type="scientific">Flavobacterium azooxidireducens</name>
    <dbReference type="NCBI Taxonomy" id="1871076"/>
    <lineage>
        <taxon>Bacteria</taxon>
        <taxon>Pseudomonadati</taxon>
        <taxon>Bacteroidota</taxon>
        <taxon>Flavobacteriia</taxon>
        <taxon>Flavobacteriales</taxon>
        <taxon>Flavobacteriaceae</taxon>
        <taxon>Flavobacterium</taxon>
    </lineage>
</organism>
<gene>
    <name evidence="3" type="ORF">M0M57_02305</name>
</gene>
<feature type="signal peptide" evidence="1">
    <location>
        <begin position="1"/>
        <end position="24"/>
    </location>
</feature>
<reference evidence="3" key="1">
    <citation type="submission" date="2022-04" db="EMBL/GenBank/DDBJ databases">
        <title>Consumption of N2O by Flavobacterium azooxidireducens sp. nov. isolated from Decomposing Leaf Litter of Phragmites australis (Cav.).</title>
        <authorList>
            <person name="Behrendt U."/>
            <person name="Spanner T."/>
            <person name="Augustin J."/>
            <person name="Horn M.A."/>
            <person name="Kolb S."/>
            <person name="Ulrich A."/>
        </authorList>
    </citation>
    <scope>NUCLEOTIDE SEQUENCE</scope>
    <source>
        <strain evidence="3">IGB 4-14</strain>
    </source>
</reference>
<dbReference type="Proteomes" id="UP000830583">
    <property type="component" value="Chromosome"/>
</dbReference>
<evidence type="ECO:0000313" key="4">
    <source>
        <dbReference type="Proteomes" id="UP000830583"/>
    </source>
</evidence>
<keyword evidence="1" id="KW-0732">Signal</keyword>
<proteinExistence type="predicted"/>
<dbReference type="InterPro" id="IPR036116">
    <property type="entry name" value="FN3_sf"/>
</dbReference>
<dbReference type="RefSeq" id="WP_248435009.1">
    <property type="nucleotide sequence ID" value="NZ_CP096205.1"/>
</dbReference>